<organism evidence="1 2">
    <name type="scientific">Pseudoalteromonas denitrificans DSM 6059</name>
    <dbReference type="NCBI Taxonomy" id="1123010"/>
    <lineage>
        <taxon>Bacteria</taxon>
        <taxon>Pseudomonadati</taxon>
        <taxon>Pseudomonadota</taxon>
        <taxon>Gammaproteobacteria</taxon>
        <taxon>Alteromonadales</taxon>
        <taxon>Pseudoalteromonadaceae</taxon>
        <taxon>Pseudoalteromonas</taxon>
    </lineage>
</organism>
<dbReference type="STRING" id="1123010.SAMN02745724_03628"/>
<keyword evidence="2" id="KW-1185">Reference proteome</keyword>
<protein>
    <submittedName>
        <fullName evidence="1">Phage-related baseplate assembly protein</fullName>
    </submittedName>
</protein>
<sequence length="276" mass="30599">MSQIDFAALPPADIIEPIDFEQLYQERKQRFLEVAPQYAEALSLESDPLAVVMQAESYREMLLRQRINEAVHANLLATATGTDLDHLGVFYGINRSGNESDDAFRLRIRDRTIASSTAGSKAHYRSRAIEVDPLAIRDVEVDSPVEGEVRVSVLVRTGHDIDTIVNKVKARVTSDDVKMLTDTVNVVSAELISVPVVADIYLQPGTSTLVYENLKPQLLAMWEKSANLGWDLTPSWLNAQLHKDGVRHVELKTPIKLLSIASNQCAIAGEITLNLI</sequence>
<dbReference type="AlphaFoldDB" id="A0A1I1Q4H9"/>
<dbReference type="EMBL" id="FOLO01000035">
    <property type="protein sequence ID" value="SFD14113.1"/>
    <property type="molecule type" value="Genomic_DNA"/>
</dbReference>
<dbReference type="RefSeq" id="WP_091987751.1">
    <property type="nucleotide sequence ID" value="NZ_FOLO01000035.1"/>
</dbReference>
<name>A0A1I1Q4H9_9GAMM</name>
<dbReference type="InterPro" id="IPR014507">
    <property type="entry name" value="Baseplate_assembly_J_pred"/>
</dbReference>
<dbReference type="Proteomes" id="UP000198862">
    <property type="component" value="Unassembled WGS sequence"/>
</dbReference>
<evidence type="ECO:0000313" key="1">
    <source>
        <dbReference type="EMBL" id="SFD14113.1"/>
    </source>
</evidence>
<accession>A0A1I1Q4H9</accession>
<proteinExistence type="predicted"/>
<gene>
    <name evidence="1" type="ORF">SAMN02745724_03628</name>
</gene>
<reference evidence="1 2" key="1">
    <citation type="submission" date="2016-10" db="EMBL/GenBank/DDBJ databases">
        <authorList>
            <person name="de Groot N.N."/>
        </authorList>
    </citation>
    <scope>NUCLEOTIDE SEQUENCE [LARGE SCALE GENOMIC DNA]</scope>
    <source>
        <strain evidence="1 2">DSM 6059</strain>
    </source>
</reference>
<evidence type="ECO:0000313" key="2">
    <source>
        <dbReference type="Proteomes" id="UP000198862"/>
    </source>
</evidence>
<dbReference type="OrthoDB" id="9793802at2"/>
<dbReference type="PIRSF" id="PIRSF020481">
    <property type="entry name" value="BAP"/>
    <property type="match status" value="1"/>
</dbReference>